<sequence length="497" mass="57715">MAYIEFGLLLVTLVILVWFYFKQAYSYWKNKKIPYMKPVFPYGNLNSLLPRGLFIGLQSKKYFDEFKKRNLKYGGVYAIATPMLVVNDVDIIKDILIKDFSHFTNRGFYHNQSGDKMSSNLITQEGQKWKTLRTKFTPTFTSGKIKAMFNTMSKSAKNMIEFLDGHENKEVVNINYLSEGYTIDVIGDNVFGLECNSFKTPETMFRKMARRSFEIDFILAANLCLAINFPNLARKLGVYTTNKDVDKFFTNLVKENLHYRETNNIRRPDFFQSLIDLKNHNKPKESIDIDEVSAQTFLFFIAGFETSSSTIMLCLYELSRNQEIQEELRKEVRKVVQKYNGDITYDSIREMKYLGQVIDETLRMYPLVSTLARVCIKNYQINGTDDVIEKGIQIIIPVAGIHKDPDLWVNPYEFDPERFNDENKQNIHACAYLPFGESPRNCIAMSYGLMQVKIGIATLLSSYRFYLSPETKQPLEFQPETFLLLTTDDVVLKVEKL</sequence>
<dbReference type="OrthoDB" id="6717142at2759"/>
<gene>
    <name evidence="15" type="ORF">MELIAE_LOCUS680</name>
</gene>
<keyword evidence="8" id="KW-0492">Microsome</keyword>
<evidence type="ECO:0000256" key="8">
    <source>
        <dbReference type="ARBA" id="ARBA00022848"/>
    </source>
</evidence>
<dbReference type="FunFam" id="1.10.630.10:FF:000042">
    <property type="entry name" value="Cytochrome P450"/>
    <property type="match status" value="1"/>
</dbReference>
<dbReference type="PANTHER" id="PTHR24292">
    <property type="entry name" value="CYTOCHROME P450"/>
    <property type="match status" value="1"/>
</dbReference>
<dbReference type="PANTHER" id="PTHR24292:SF100">
    <property type="entry name" value="CYTOCHROME P450 6A16, ISOFORM B-RELATED"/>
    <property type="match status" value="1"/>
</dbReference>
<dbReference type="Gene3D" id="1.10.630.10">
    <property type="entry name" value="Cytochrome P450"/>
    <property type="match status" value="1"/>
</dbReference>
<evidence type="ECO:0000256" key="6">
    <source>
        <dbReference type="ARBA" id="ARBA00022723"/>
    </source>
</evidence>
<comment type="similarity">
    <text evidence="4">Belongs to the cytochrome P450 family.</text>
</comment>
<dbReference type="GO" id="GO:0005789">
    <property type="term" value="C:endoplasmic reticulum membrane"/>
    <property type="evidence" value="ECO:0007669"/>
    <property type="project" value="UniProtKB-SubCell"/>
</dbReference>
<accession>A0A9P0AR77</accession>
<evidence type="ECO:0000256" key="14">
    <source>
        <dbReference type="SAM" id="Phobius"/>
    </source>
</evidence>
<dbReference type="PRINTS" id="PR00385">
    <property type="entry name" value="P450"/>
</dbReference>
<dbReference type="InterPro" id="IPR002401">
    <property type="entry name" value="Cyt_P450_E_grp-I"/>
</dbReference>
<dbReference type="GO" id="GO:0004497">
    <property type="term" value="F:monooxygenase activity"/>
    <property type="evidence" value="ECO:0007669"/>
    <property type="project" value="UniProtKB-KW"/>
</dbReference>
<keyword evidence="12 14" id="KW-0472">Membrane</keyword>
<evidence type="ECO:0000256" key="13">
    <source>
        <dbReference type="PIRSR" id="PIRSR602401-1"/>
    </source>
</evidence>
<dbReference type="InterPro" id="IPR001128">
    <property type="entry name" value="Cyt_P450"/>
</dbReference>
<keyword evidence="14" id="KW-1133">Transmembrane helix</keyword>
<name>A0A9P0AR77_BRAAE</name>
<dbReference type="InterPro" id="IPR036396">
    <property type="entry name" value="Cyt_P450_sf"/>
</dbReference>
<evidence type="ECO:0000256" key="2">
    <source>
        <dbReference type="ARBA" id="ARBA00004174"/>
    </source>
</evidence>
<comment type="cofactor">
    <cofactor evidence="1 13">
        <name>heme</name>
        <dbReference type="ChEBI" id="CHEBI:30413"/>
    </cofactor>
</comment>
<keyword evidence="7" id="KW-0256">Endoplasmic reticulum</keyword>
<keyword evidence="9" id="KW-0560">Oxidoreductase</keyword>
<dbReference type="CDD" id="cd11056">
    <property type="entry name" value="CYP6-like"/>
    <property type="match status" value="1"/>
</dbReference>
<keyword evidence="14" id="KW-0812">Transmembrane</keyword>
<evidence type="ECO:0000256" key="9">
    <source>
        <dbReference type="ARBA" id="ARBA00023002"/>
    </source>
</evidence>
<comment type="subcellular location">
    <subcellularLocation>
        <location evidence="3">Endoplasmic reticulum membrane</location>
        <topology evidence="3">Peripheral membrane protein</topology>
    </subcellularLocation>
    <subcellularLocation>
        <location evidence="2">Microsome membrane</location>
        <topology evidence="2">Peripheral membrane protein</topology>
    </subcellularLocation>
</comment>
<evidence type="ECO:0008006" key="17">
    <source>
        <dbReference type="Google" id="ProtNLM"/>
    </source>
</evidence>
<feature type="transmembrane region" description="Helical" evidence="14">
    <location>
        <begin position="6"/>
        <end position="28"/>
    </location>
</feature>
<evidence type="ECO:0000256" key="11">
    <source>
        <dbReference type="ARBA" id="ARBA00023033"/>
    </source>
</evidence>
<evidence type="ECO:0000256" key="7">
    <source>
        <dbReference type="ARBA" id="ARBA00022824"/>
    </source>
</evidence>
<protein>
    <recommendedName>
        <fullName evidence="17">Cytochrome P450</fullName>
    </recommendedName>
</protein>
<keyword evidence="16" id="KW-1185">Reference proteome</keyword>
<evidence type="ECO:0000256" key="10">
    <source>
        <dbReference type="ARBA" id="ARBA00023004"/>
    </source>
</evidence>
<dbReference type="InterPro" id="IPR050476">
    <property type="entry name" value="Insect_CytP450_Detox"/>
</dbReference>
<proteinExistence type="inferred from homology"/>
<dbReference type="PRINTS" id="PR00463">
    <property type="entry name" value="EP450I"/>
</dbReference>
<organism evidence="15 16">
    <name type="scientific">Brassicogethes aeneus</name>
    <name type="common">Rape pollen beetle</name>
    <name type="synonym">Meligethes aeneus</name>
    <dbReference type="NCBI Taxonomy" id="1431903"/>
    <lineage>
        <taxon>Eukaryota</taxon>
        <taxon>Metazoa</taxon>
        <taxon>Ecdysozoa</taxon>
        <taxon>Arthropoda</taxon>
        <taxon>Hexapoda</taxon>
        <taxon>Insecta</taxon>
        <taxon>Pterygota</taxon>
        <taxon>Neoptera</taxon>
        <taxon>Endopterygota</taxon>
        <taxon>Coleoptera</taxon>
        <taxon>Polyphaga</taxon>
        <taxon>Cucujiformia</taxon>
        <taxon>Nitidulidae</taxon>
        <taxon>Meligethinae</taxon>
        <taxon>Brassicogethes</taxon>
    </lineage>
</organism>
<evidence type="ECO:0000256" key="3">
    <source>
        <dbReference type="ARBA" id="ARBA00004406"/>
    </source>
</evidence>
<dbReference type="Pfam" id="PF00067">
    <property type="entry name" value="p450"/>
    <property type="match status" value="1"/>
</dbReference>
<evidence type="ECO:0000256" key="1">
    <source>
        <dbReference type="ARBA" id="ARBA00001971"/>
    </source>
</evidence>
<dbReference type="Proteomes" id="UP001154078">
    <property type="component" value="Chromosome 1"/>
</dbReference>
<dbReference type="GO" id="GO:0020037">
    <property type="term" value="F:heme binding"/>
    <property type="evidence" value="ECO:0007669"/>
    <property type="project" value="InterPro"/>
</dbReference>
<dbReference type="GO" id="GO:0005506">
    <property type="term" value="F:iron ion binding"/>
    <property type="evidence" value="ECO:0007669"/>
    <property type="project" value="InterPro"/>
</dbReference>
<keyword evidence="6 13" id="KW-0479">Metal-binding</keyword>
<dbReference type="GO" id="GO:0016705">
    <property type="term" value="F:oxidoreductase activity, acting on paired donors, with incorporation or reduction of molecular oxygen"/>
    <property type="evidence" value="ECO:0007669"/>
    <property type="project" value="InterPro"/>
</dbReference>
<evidence type="ECO:0000313" key="15">
    <source>
        <dbReference type="EMBL" id="CAH0546533.1"/>
    </source>
</evidence>
<evidence type="ECO:0000256" key="12">
    <source>
        <dbReference type="ARBA" id="ARBA00023136"/>
    </source>
</evidence>
<keyword evidence="5 13" id="KW-0349">Heme</keyword>
<dbReference type="AlphaFoldDB" id="A0A9P0AR77"/>
<keyword evidence="11" id="KW-0503">Monooxygenase</keyword>
<reference evidence="15" key="1">
    <citation type="submission" date="2021-12" db="EMBL/GenBank/DDBJ databases">
        <authorList>
            <person name="King R."/>
        </authorList>
    </citation>
    <scope>NUCLEOTIDE SEQUENCE</scope>
</reference>
<dbReference type="SUPFAM" id="SSF48264">
    <property type="entry name" value="Cytochrome P450"/>
    <property type="match status" value="1"/>
</dbReference>
<dbReference type="EMBL" id="OV121132">
    <property type="protein sequence ID" value="CAH0546533.1"/>
    <property type="molecule type" value="Genomic_DNA"/>
</dbReference>
<evidence type="ECO:0000313" key="16">
    <source>
        <dbReference type="Proteomes" id="UP001154078"/>
    </source>
</evidence>
<evidence type="ECO:0000256" key="5">
    <source>
        <dbReference type="ARBA" id="ARBA00022617"/>
    </source>
</evidence>
<keyword evidence="10 13" id="KW-0408">Iron</keyword>
<feature type="binding site" description="axial binding residue" evidence="13">
    <location>
        <position position="442"/>
    </location>
    <ligand>
        <name>heme</name>
        <dbReference type="ChEBI" id="CHEBI:30413"/>
    </ligand>
    <ligandPart>
        <name>Fe</name>
        <dbReference type="ChEBI" id="CHEBI:18248"/>
    </ligandPart>
</feature>
<evidence type="ECO:0000256" key="4">
    <source>
        <dbReference type="ARBA" id="ARBA00010617"/>
    </source>
</evidence>